<evidence type="ECO:0000259" key="4">
    <source>
        <dbReference type="Pfam" id="PF26238"/>
    </source>
</evidence>
<proteinExistence type="predicted"/>
<reference evidence="5 7" key="1">
    <citation type="journal article" date="2010" name="J. Bacteriol.">
        <title>Complete genome sequence of Halalkalicoccus jeotgali B3(T), an extremely halophilic archaeon.</title>
        <authorList>
            <person name="Roh S.W."/>
            <person name="Nam Y.D."/>
            <person name="Nam S.H."/>
            <person name="Choi S.H."/>
            <person name="Park H.S."/>
            <person name="Bae J.W."/>
        </authorList>
    </citation>
    <scope>NUCLEOTIDE SEQUENCE [LARGE SCALE GENOMIC DNA]</scope>
    <source>
        <strain evidence="5">B3</strain>
        <strain evidence="7">DSM 18796 / CECT 7217 / JCM 14584 / KCTC 4019 / B3</strain>
    </source>
</reference>
<organism evidence="5 7">
    <name type="scientific">Halalkalicoccus jeotgali (strain DSM 18796 / CECT 7217 / JCM 14584 / KCTC 4019 / B3)</name>
    <dbReference type="NCBI Taxonomy" id="795797"/>
    <lineage>
        <taxon>Archaea</taxon>
        <taxon>Methanobacteriati</taxon>
        <taxon>Methanobacteriota</taxon>
        <taxon>Stenosarchaea group</taxon>
        <taxon>Halobacteria</taxon>
        <taxon>Halobacteriales</taxon>
        <taxon>Halococcaceae</taxon>
        <taxon>Halalkalicoccus</taxon>
    </lineage>
</organism>
<dbReference type="InterPro" id="IPR058675">
    <property type="entry name" value="DUF8054_C"/>
</dbReference>
<keyword evidence="1" id="KW-0472">Membrane</keyword>
<evidence type="ECO:0000256" key="1">
    <source>
        <dbReference type="SAM" id="Phobius"/>
    </source>
</evidence>
<accession>D8J9C5</accession>
<dbReference type="AlphaFoldDB" id="D8J9C5"/>
<feature type="domain" description="DUF8054" evidence="2">
    <location>
        <begin position="9"/>
        <end position="87"/>
    </location>
</feature>
<feature type="domain" description="DUF8054" evidence="4">
    <location>
        <begin position="101"/>
        <end position="211"/>
    </location>
</feature>
<sequence length="276" mass="29542">MGVTEITAAIRRPEYTGENRCLPCTALNVLLAVAVTITVAVVSLPAGGVVLLGGLLAIYFRGYLVPGTPELTKRYLPPAVLGLFGKEPAPRTLGTFEDGELWATLERADILVGEDDPTLAEGFRSRWLAAIDETRADEPGERAVERTLGVETADKRGERAFSIGGNRLVRWDSRAALLADVAAAAVFRDRYADWSALDPDARRDLLDRLRLLLGSCPACGGGVERGVDRVDPCCQRAHTVVWADCVECGALLAEIAVPTADEAEIAPLLDSDDGSE</sequence>
<dbReference type="eggNOG" id="arCOG08109">
    <property type="taxonomic scope" value="Archaea"/>
</dbReference>
<keyword evidence="1" id="KW-0812">Transmembrane</keyword>
<dbReference type="EMBL" id="AOHV01000009">
    <property type="protein sequence ID" value="ELY40600.1"/>
    <property type="molecule type" value="Genomic_DNA"/>
</dbReference>
<evidence type="ECO:0000313" key="6">
    <source>
        <dbReference type="EMBL" id="ELY40600.1"/>
    </source>
</evidence>
<feature type="domain" description="DUF8054" evidence="3">
    <location>
        <begin position="215"/>
        <end position="254"/>
    </location>
</feature>
<gene>
    <name evidence="5" type="ordered locus">HacjB3_04730</name>
    <name evidence="6" type="ORF">C497_03097</name>
</gene>
<keyword evidence="1" id="KW-1133">Transmembrane helix</keyword>
<dbReference type="OrthoDB" id="292134at2157"/>
<dbReference type="Pfam" id="PF26236">
    <property type="entry name" value="DUF8054_N"/>
    <property type="match status" value="1"/>
</dbReference>
<reference evidence="6 8" key="2">
    <citation type="journal article" date="2014" name="PLoS Genet.">
        <title>Phylogenetically driven sequencing of extremely halophilic archaea reveals strategies for static and dynamic osmo-response.</title>
        <authorList>
            <person name="Becker E.A."/>
            <person name="Seitzer P.M."/>
            <person name="Tritt A."/>
            <person name="Larsen D."/>
            <person name="Krusor M."/>
            <person name="Yao A.I."/>
            <person name="Wu D."/>
            <person name="Madern D."/>
            <person name="Eisen J.A."/>
            <person name="Darling A.E."/>
            <person name="Facciotti M.T."/>
        </authorList>
    </citation>
    <scope>NUCLEOTIDE SEQUENCE [LARGE SCALE GENOMIC DNA]</scope>
    <source>
        <strain evidence="6">B3</strain>
        <strain evidence="8">DSM 18796 / CECT 7217 / JCM 14584 / KCTC 4019 / B3</strain>
    </source>
</reference>
<dbReference type="PATRIC" id="fig|795797.18.peg.952"/>
<protein>
    <submittedName>
        <fullName evidence="5">Uncharacterized protein</fullName>
    </submittedName>
</protein>
<dbReference type="Pfam" id="PF26237">
    <property type="entry name" value="DUF8054_C"/>
    <property type="match status" value="1"/>
</dbReference>
<evidence type="ECO:0000313" key="5">
    <source>
        <dbReference type="EMBL" id="ADJ14337.1"/>
    </source>
</evidence>
<dbReference type="KEGG" id="hje:HacjB3_04730"/>
<dbReference type="Proteomes" id="UP000000390">
    <property type="component" value="Chromosome"/>
</dbReference>
<evidence type="ECO:0000313" key="7">
    <source>
        <dbReference type="Proteomes" id="UP000000390"/>
    </source>
</evidence>
<dbReference type="HOGENOM" id="CLU_945324_0_0_2"/>
<dbReference type="EMBL" id="CP002062">
    <property type="protein sequence ID" value="ADJ14337.1"/>
    <property type="molecule type" value="Genomic_DNA"/>
</dbReference>
<dbReference type="GeneID" id="9418749"/>
<feature type="transmembrane region" description="Helical" evidence="1">
    <location>
        <begin position="21"/>
        <end position="40"/>
    </location>
</feature>
<dbReference type="InterPro" id="IPR058775">
    <property type="entry name" value="DUF8054_M"/>
</dbReference>
<keyword evidence="8" id="KW-1185">Reference proteome</keyword>
<dbReference type="RefSeq" id="WP_008414411.1">
    <property type="nucleotide sequence ID" value="NC_014297.1"/>
</dbReference>
<dbReference type="STRING" id="795797.HacjB3_04730"/>
<evidence type="ECO:0000259" key="3">
    <source>
        <dbReference type="Pfam" id="PF26237"/>
    </source>
</evidence>
<evidence type="ECO:0000259" key="2">
    <source>
        <dbReference type="Pfam" id="PF26236"/>
    </source>
</evidence>
<dbReference type="Pfam" id="PF26238">
    <property type="entry name" value="DUF8054_M"/>
    <property type="match status" value="1"/>
</dbReference>
<evidence type="ECO:0000313" key="8">
    <source>
        <dbReference type="Proteomes" id="UP000011645"/>
    </source>
</evidence>
<dbReference type="InterPro" id="IPR058674">
    <property type="entry name" value="DUF8054_N"/>
</dbReference>
<name>D8J9C5_HALJB</name>
<dbReference type="Proteomes" id="UP000011645">
    <property type="component" value="Unassembled WGS sequence"/>
</dbReference>